<protein>
    <recommendedName>
        <fullName evidence="3">Pentatricopeptide repeat-containing protein</fullName>
    </recommendedName>
</protein>
<name>A0A6N2LP83_SALVM</name>
<dbReference type="EMBL" id="CAADRP010001574">
    <property type="protein sequence ID" value="VFU42290.1"/>
    <property type="molecule type" value="Genomic_DNA"/>
</dbReference>
<dbReference type="NCBIfam" id="TIGR00756">
    <property type="entry name" value="PPR"/>
    <property type="match status" value="1"/>
</dbReference>
<reference evidence="2" key="1">
    <citation type="submission" date="2019-03" db="EMBL/GenBank/DDBJ databases">
        <authorList>
            <person name="Mank J."/>
            <person name="Almeida P."/>
        </authorList>
    </citation>
    <scope>NUCLEOTIDE SEQUENCE</scope>
    <source>
        <strain evidence="2">78183</strain>
    </source>
</reference>
<gene>
    <name evidence="2" type="ORF">SVIM_LOCUS252873</name>
</gene>
<keyword evidence="1" id="KW-0472">Membrane</keyword>
<evidence type="ECO:0000313" key="2">
    <source>
        <dbReference type="EMBL" id="VFU42290.1"/>
    </source>
</evidence>
<keyword evidence="1" id="KW-0812">Transmembrane</keyword>
<dbReference type="InterPro" id="IPR002885">
    <property type="entry name" value="PPR_rpt"/>
</dbReference>
<proteinExistence type="predicted"/>
<sequence>MFGKSFDIFMHVCVKGILFHQMWLLLVVGVLWLIHISEELWISFRTGVRSKWVFGFHKALIEGGLAQNQNVVTFSTLIDAYCKERNLEKHLCFLMLWQGNGRRLEDGHRLLLVALDKRSHCWIFQIRKCKDGLYLYKDMIKKRLNLIHCLQCSDKWSMQQGLVGDALRFFFQAMNRV</sequence>
<evidence type="ECO:0008006" key="3">
    <source>
        <dbReference type="Google" id="ProtNLM"/>
    </source>
</evidence>
<evidence type="ECO:0000256" key="1">
    <source>
        <dbReference type="SAM" id="Phobius"/>
    </source>
</evidence>
<feature type="transmembrane region" description="Helical" evidence="1">
    <location>
        <begin position="12"/>
        <end position="34"/>
    </location>
</feature>
<accession>A0A6N2LP83</accession>
<keyword evidence="1" id="KW-1133">Transmembrane helix</keyword>
<organism evidence="2">
    <name type="scientific">Salix viminalis</name>
    <name type="common">Common osier</name>
    <name type="synonym">Basket willow</name>
    <dbReference type="NCBI Taxonomy" id="40686"/>
    <lineage>
        <taxon>Eukaryota</taxon>
        <taxon>Viridiplantae</taxon>
        <taxon>Streptophyta</taxon>
        <taxon>Embryophyta</taxon>
        <taxon>Tracheophyta</taxon>
        <taxon>Spermatophyta</taxon>
        <taxon>Magnoliopsida</taxon>
        <taxon>eudicotyledons</taxon>
        <taxon>Gunneridae</taxon>
        <taxon>Pentapetalae</taxon>
        <taxon>rosids</taxon>
        <taxon>fabids</taxon>
        <taxon>Malpighiales</taxon>
        <taxon>Salicaceae</taxon>
        <taxon>Saliceae</taxon>
        <taxon>Salix</taxon>
    </lineage>
</organism>
<dbReference type="Pfam" id="PF12854">
    <property type="entry name" value="PPR_1"/>
    <property type="match status" value="1"/>
</dbReference>
<dbReference type="AlphaFoldDB" id="A0A6N2LP83"/>